<protein>
    <recommendedName>
        <fullName evidence="3">MG2 domain-containing protein</fullName>
    </recommendedName>
</protein>
<name>A0ABY6JBZ7_9BACT</name>
<organism evidence="1 2">
    <name type="scientific">Chitinophaga horti</name>
    <dbReference type="NCBI Taxonomy" id="2920382"/>
    <lineage>
        <taxon>Bacteria</taxon>
        <taxon>Pseudomonadati</taxon>
        <taxon>Bacteroidota</taxon>
        <taxon>Chitinophagia</taxon>
        <taxon>Chitinophagales</taxon>
        <taxon>Chitinophagaceae</taxon>
        <taxon>Chitinophaga</taxon>
    </lineage>
</organism>
<accession>A0ABY6JBZ7</accession>
<gene>
    <name evidence="1" type="ORF">MKQ68_11960</name>
</gene>
<reference evidence="1" key="1">
    <citation type="submission" date="2022-10" db="EMBL/GenBank/DDBJ databases">
        <title>Chitinophaga sp. nov., isolated from soil.</title>
        <authorList>
            <person name="Jeon C.O."/>
        </authorList>
    </citation>
    <scope>NUCLEOTIDE SEQUENCE</scope>
    <source>
        <strain evidence="1">R8</strain>
    </source>
</reference>
<dbReference type="EMBL" id="CP107006">
    <property type="protein sequence ID" value="UYQ95816.1"/>
    <property type="molecule type" value="Genomic_DNA"/>
</dbReference>
<proteinExistence type="predicted"/>
<evidence type="ECO:0000313" key="2">
    <source>
        <dbReference type="Proteomes" id="UP001162741"/>
    </source>
</evidence>
<evidence type="ECO:0008006" key="3">
    <source>
        <dbReference type="Google" id="ProtNLM"/>
    </source>
</evidence>
<sequence>MRLTAYLFLLFTTLPTICFSQQADEQLEQIIHRFGEKSRVRALPAVYLHLDKTVYVRNEHIWFTAYLINGAPETAHTLYVSLTDPMKKRTVLREQFVLSNFLAQGYLMLPDSLETGEYRLTAYTNSYLQDQRQEVFQQAISVRAPDKSRLQVADMSQPGDYGQPLKVKYKVTNYEQKPADKEDFVYALYMNNRMLDSGRKKTDIWGEVPLQLKAPPDTVSELVLDVKAYYKNESKSTRLPVAMNEPLRMRWFPEGGQLVEGRRMRVAFEITEKGRALAVSGTLFADGLPVTTFTSNTAGRGWMYFVPFAGKKYTVQLNDRKTAVTAALPEIKPDGYTLFVTTGLPGDTLTAEITAPKDENDCYVVLHNYHEAFFSGAVNLPQGAARIKIPLHDMPRGMANLTLFDKQGEPVAERAVMLQNAKRLNVSITTDSAEYHTRSKVKTTIKVTNNKGEPVKAVLSVGMALDKRIDTLRFRNIDRYYYFEQHLPAATLLPAHRFFENEQQLEELLLTKCWTRYQPKAEPLPAPQVYDENLHGQVLLRQKPLRRPATMLLLSTESSSLLTTDSAGRFRISYEQLRGPADTKFSITALGGERRTELQDYSVVLDKNPLDTLNRQLTEVYIPYQPLKEDILSAEEKIKMKSMLKEVVVKARNEDYYNEFRSKTCNDWVCMYNVLNCRNHPYGTKPESGMQYKYGSGMVTYRACAQDSAAATAFMKKIHGTWYTKEFYLADYSTFNPPDPEMHTTIYWNHSAMTDNNGELHLSFYTNDLTGRFAFIAEGFSDEGVMSGRGWIRVVDK</sequence>
<dbReference type="RefSeq" id="WP_264283493.1">
    <property type="nucleotide sequence ID" value="NZ_CP107006.1"/>
</dbReference>
<dbReference type="Gene3D" id="2.60.40.1930">
    <property type="match status" value="1"/>
</dbReference>
<keyword evidence="2" id="KW-1185">Reference proteome</keyword>
<dbReference type="Proteomes" id="UP001162741">
    <property type="component" value="Chromosome"/>
</dbReference>
<evidence type="ECO:0000313" key="1">
    <source>
        <dbReference type="EMBL" id="UYQ95816.1"/>
    </source>
</evidence>